<feature type="transmembrane region" description="Helical" evidence="8">
    <location>
        <begin position="324"/>
        <end position="341"/>
    </location>
</feature>
<evidence type="ECO:0000256" key="8">
    <source>
        <dbReference type="SAM" id="Phobius"/>
    </source>
</evidence>
<feature type="transmembrane region" description="Helical" evidence="8">
    <location>
        <begin position="246"/>
        <end position="267"/>
    </location>
</feature>
<organism evidence="9 10">
    <name type="scientific">Chelatococcus albus</name>
    <dbReference type="NCBI Taxonomy" id="3047466"/>
    <lineage>
        <taxon>Bacteria</taxon>
        <taxon>Pseudomonadati</taxon>
        <taxon>Pseudomonadota</taxon>
        <taxon>Alphaproteobacteria</taxon>
        <taxon>Hyphomicrobiales</taxon>
        <taxon>Chelatococcaceae</taxon>
        <taxon>Chelatococcus</taxon>
    </lineage>
</organism>
<evidence type="ECO:0000256" key="6">
    <source>
        <dbReference type="ARBA" id="ARBA00022989"/>
    </source>
</evidence>
<feature type="transmembrane region" description="Helical" evidence="8">
    <location>
        <begin position="201"/>
        <end position="225"/>
    </location>
</feature>
<feature type="transmembrane region" description="Helical" evidence="8">
    <location>
        <begin position="122"/>
        <end position="146"/>
    </location>
</feature>
<evidence type="ECO:0000313" key="10">
    <source>
        <dbReference type="Proteomes" id="UP001321492"/>
    </source>
</evidence>
<comment type="caution">
    <text evidence="9">The sequence shown here is derived from an EMBL/GenBank/DDBJ whole genome shotgun (WGS) entry which is preliminary data.</text>
</comment>
<name>A0ABT7AJU9_9HYPH</name>
<keyword evidence="7 8" id="KW-0472">Membrane</keyword>
<evidence type="ECO:0000313" key="9">
    <source>
        <dbReference type="EMBL" id="MDJ1159651.1"/>
    </source>
</evidence>
<gene>
    <name evidence="9" type="ORF">QNA08_15615</name>
</gene>
<keyword evidence="6 8" id="KW-1133">Transmembrane helix</keyword>
<dbReference type="Proteomes" id="UP001321492">
    <property type="component" value="Unassembled WGS sequence"/>
</dbReference>
<evidence type="ECO:0000256" key="7">
    <source>
        <dbReference type="ARBA" id="ARBA00023136"/>
    </source>
</evidence>
<evidence type="ECO:0000256" key="1">
    <source>
        <dbReference type="ARBA" id="ARBA00004651"/>
    </source>
</evidence>
<feature type="transmembrane region" description="Helical" evidence="8">
    <location>
        <begin position="153"/>
        <end position="171"/>
    </location>
</feature>
<proteinExistence type="predicted"/>
<dbReference type="RefSeq" id="WP_283741651.1">
    <property type="nucleotide sequence ID" value="NZ_JASJEV010000011.1"/>
</dbReference>
<comment type="subcellular location">
    <subcellularLocation>
        <location evidence="1">Cell membrane</location>
        <topology evidence="1">Multi-pass membrane protein</topology>
    </subcellularLocation>
</comment>
<keyword evidence="5 8" id="KW-0812">Transmembrane</keyword>
<evidence type="ECO:0000256" key="3">
    <source>
        <dbReference type="ARBA" id="ARBA00022475"/>
    </source>
</evidence>
<sequence>MSELSSLPRRPAETSDFANVGRAAWWQRGFFASQTAYVGLALVVVIVAMTLANPTFLSAGNVANVAKNFSFIAIATLGITLVIITGGIDLSVGAVMCLAAMVTSMTMQGLDQAGMALLPGLSMLLAVVAGLAAAAVVGLVNGVLIARVGLSPFVTTLGMLSIVRGLSYVVSNGRGSYPAGSDADLFYGLTSGDLFGIPAPFIYLVLLAGLMGFVLHHTAWGRYVFAVGGNEKAAELTGVPVARMKIAVYTLSALAAGFNGIVMSGWLGSAPANLADGYELNIIAAAVIGGANLAGGVGGPVGAVIGCVLIEVIRNGLVLANVNAYWQKALVGCIIILAVLVDKFRTRRAG</sequence>
<reference evidence="9 10" key="1">
    <citation type="submission" date="2023-05" db="EMBL/GenBank/DDBJ databases">
        <title>Chelatococcus sp. nov., a moderately thermophilic bacterium isolated from hot spring microbial mat.</title>
        <authorList>
            <person name="Hu C.-J."/>
            <person name="Li W.-J."/>
        </authorList>
    </citation>
    <scope>NUCLEOTIDE SEQUENCE [LARGE SCALE GENOMIC DNA]</scope>
    <source>
        <strain evidence="9 10">SYSU G07232</strain>
    </source>
</reference>
<keyword evidence="3" id="KW-1003">Cell membrane</keyword>
<keyword evidence="2" id="KW-0813">Transport</keyword>
<evidence type="ECO:0000256" key="5">
    <source>
        <dbReference type="ARBA" id="ARBA00022692"/>
    </source>
</evidence>
<dbReference type="EMBL" id="JASJEV010000011">
    <property type="protein sequence ID" value="MDJ1159651.1"/>
    <property type="molecule type" value="Genomic_DNA"/>
</dbReference>
<evidence type="ECO:0000256" key="4">
    <source>
        <dbReference type="ARBA" id="ARBA00022519"/>
    </source>
</evidence>
<dbReference type="CDD" id="cd06579">
    <property type="entry name" value="TM_PBP1_transp_AraH_like"/>
    <property type="match status" value="1"/>
</dbReference>
<feature type="transmembrane region" description="Helical" evidence="8">
    <location>
        <begin position="36"/>
        <end position="57"/>
    </location>
</feature>
<keyword evidence="10" id="KW-1185">Reference proteome</keyword>
<dbReference type="PANTHER" id="PTHR32196">
    <property type="entry name" value="ABC TRANSPORTER PERMEASE PROTEIN YPHD-RELATED-RELATED"/>
    <property type="match status" value="1"/>
</dbReference>
<dbReference type="InterPro" id="IPR001851">
    <property type="entry name" value="ABC_transp_permease"/>
</dbReference>
<feature type="transmembrane region" description="Helical" evidence="8">
    <location>
        <begin position="69"/>
        <end position="102"/>
    </location>
</feature>
<keyword evidence="4" id="KW-0997">Cell inner membrane</keyword>
<evidence type="ECO:0000256" key="2">
    <source>
        <dbReference type="ARBA" id="ARBA00022448"/>
    </source>
</evidence>
<dbReference type="PANTHER" id="PTHR32196:SF21">
    <property type="entry name" value="ABC TRANSPORTER PERMEASE PROTEIN YPHD-RELATED"/>
    <property type="match status" value="1"/>
</dbReference>
<accession>A0ABT7AJU9</accession>
<dbReference type="Pfam" id="PF02653">
    <property type="entry name" value="BPD_transp_2"/>
    <property type="match status" value="1"/>
</dbReference>
<protein>
    <submittedName>
        <fullName evidence="9">ABC transporter permease</fullName>
    </submittedName>
</protein>